<dbReference type="AlphaFoldDB" id="A0A3G6J7Q3"/>
<evidence type="ECO:0000313" key="2">
    <source>
        <dbReference type="Proteomes" id="UP000269019"/>
    </source>
</evidence>
<proteinExistence type="predicted"/>
<dbReference type="EMBL" id="CP033896">
    <property type="protein sequence ID" value="AZA14087.1"/>
    <property type="molecule type" value="Genomic_DNA"/>
</dbReference>
<reference evidence="1 2" key="1">
    <citation type="submission" date="2018-11" db="EMBL/GenBank/DDBJ databases">
        <authorList>
            <person name="Kleinhagauer T."/>
            <person name="Glaeser S.P."/>
            <person name="Spergser J."/>
            <person name="Ruckert C."/>
            <person name="Kaempfer P."/>
            <person name="Busse H.-J."/>
        </authorList>
    </citation>
    <scope>NUCLEOTIDE SEQUENCE [LARGE SCALE GENOMIC DNA]</scope>
    <source>
        <strain evidence="1 2">200CH</strain>
    </source>
</reference>
<protein>
    <submittedName>
        <fullName evidence="1">Uncharacterized protein</fullName>
    </submittedName>
</protein>
<gene>
    <name evidence="1" type="ORF">CCHOA_08490</name>
</gene>
<keyword evidence="2" id="KW-1185">Reference proteome</keyword>
<dbReference type="Proteomes" id="UP000269019">
    <property type="component" value="Chromosome"/>
</dbReference>
<name>A0A3G6J7Q3_9CORY</name>
<organism evidence="1 2">
    <name type="scientific">Corynebacterium choanae</name>
    <dbReference type="NCBI Taxonomy" id="1862358"/>
    <lineage>
        <taxon>Bacteria</taxon>
        <taxon>Bacillati</taxon>
        <taxon>Actinomycetota</taxon>
        <taxon>Actinomycetes</taxon>
        <taxon>Mycobacteriales</taxon>
        <taxon>Corynebacteriaceae</taxon>
        <taxon>Corynebacterium</taxon>
    </lineage>
</organism>
<dbReference type="KEGG" id="ccho:CCHOA_08490"/>
<accession>A0A3G6J7Q3</accession>
<evidence type="ECO:0000313" key="1">
    <source>
        <dbReference type="EMBL" id="AZA14087.1"/>
    </source>
</evidence>
<sequence>MLATATVHWSAALFPPEPPRMLMVLLGALLTHVWQVTVKYLLPIVVNVVVDDAALPAAVGNPSVDACPPGPGGTVNRYQPAHRRATATGRAVTNLEHCWHHCQRGKDEFLAQ</sequence>